<organism evidence="2 3">
    <name type="scientific">Actinosynnema pretiosum subsp. pretiosum</name>
    <dbReference type="NCBI Taxonomy" id="103721"/>
    <lineage>
        <taxon>Bacteria</taxon>
        <taxon>Bacillati</taxon>
        <taxon>Actinomycetota</taxon>
        <taxon>Actinomycetes</taxon>
        <taxon>Pseudonocardiales</taxon>
        <taxon>Pseudonocardiaceae</taxon>
        <taxon>Actinosynnema</taxon>
    </lineage>
</organism>
<dbReference type="Proteomes" id="UP000677152">
    <property type="component" value="Chromosome"/>
</dbReference>
<sequence length="67" mass="6757">MTTAVTATDLALFCWPLGVDEDDAEETPVVPLPRRGGGARVGERGNGGAHPRSSRVGAGRASGISPG</sequence>
<reference evidence="2" key="1">
    <citation type="submission" date="2021-04" db="EMBL/GenBank/DDBJ databases">
        <title>Genomic sequence of Actinosynnema pretiosum subsp. pretiosum ATCC 31280 (C-14919).</title>
        <authorList>
            <person name="Bai L."/>
            <person name="Wang X."/>
            <person name="Xiao Y."/>
        </authorList>
    </citation>
    <scope>NUCLEOTIDE SEQUENCE</scope>
    <source>
        <strain evidence="2">ATCC 31280</strain>
    </source>
</reference>
<feature type="compositionally biased region" description="Gly residues" evidence="1">
    <location>
        <begin position="35"/>
        <end position="48"/>
    </location>
</feature>
<accession>A0AA45R587</accession>
<dbReference type="EMBL" id="CP073249">
    <property type="protein sequence ID" value="QUF05702.1"/>
    <property type="molecule type" value="Genomic_DNA"/>
</dbReference>
<evidence type="ECO:0000256" key="1">
    <source>
        <dbReference type="SAM" id="MobiDB-lite"/>
    </source>
</evidence>
<gene>
    <name evidence="2" type="ORF">KCV87_06325</name>
</gene>
<evidence type="ECO:0000313" key="2">
    <source>
        <dbReference type="EMBL" id="QUF05702.1"/>
    </source>
</evidence>
<feature type="region of interest" description="Disordered" evidence="1">
    <location>
        <begin position="22"/>
        <end position="67"/>
    </location>
</feature>
<protein>
    <submittedName>
        <fullName evidence="2">Uncharacterized protein</fullName>
    </submittedName>
</protein>
<proteinExistence type="predicted"/>
<name>A0AA45R587_9PSEU</name>
<dbReference type="AlphaFoldDB" id="A0AA45R587"/>
<evidence type="ECO:0000313" key="3">
    <source>
        <dbReference type="Proteomes" id="UP000677152"/>
    </source>
</evidence>